<dbReference type="RefSeq" id="XP_041553957.1">
    <property type="nucleotide sequence ID" value="XM_041701031.1"/>
</dbReference>
<comment type="subcellular location">
    <subcellularLocation>
        <location evidence="1">Nucleus</location>
    </subcellularLocation>
</comment>
<dbReference type="GO" id="GO:0005634">
    <property type="term" value="C:nucleus"/>
    <property type="evidence" value="ECO:0007669"/>
    <property type="project" value="UniProtKB-SubCell"/>
</dbReference>
<protein>
    <recommendedName>
        <fullName evidence="8">Zn(2)-C6 fungal-type domain-containing protein</fullName>
    </recommendedName>
</protein>
<dbReference type="CDD" id="cd12148">
    <property type="entry name" value="fungal_TF_MHR"/>
    <property type="match status" value="1"/>
</dbReference>
<keyword evidence="2" id="KW-0479">Metal-binding</keyword>
<dbReference type="OrthoDB" id="4456959at2759"/>
<dbReference type="InterPro" id="IPR036864">
    <property type="entry name" value="Zn2-C6_fun-type_DNA-bd_sf"/>
</dbReference>
<dbReference type="Gene3D" id="4.10.240.10">
    <property type="entry name" value="Zn(2)-C6 fungal-type DNA-binding domain"/>
    <property type="match status" value="1"/>
</dbReference>
<name>A0A7R7XIN4_9EURO</name>
<feature type="domain" description="Zn(2)-C6 fungal-type" evidence="8">
    <location>
        <begin position="25"/>
        <end position="55"/>
    </location>
</feature>
<feature type="compositionally biased region" description="Polar residues" evidence="7">
    <location>
        <begin position="656"/>
        <end position="692"/>
    </location>
</feature>
<dbReference type="KEGG" id="apuu:APUU_22195A"/>
<dbReference type="SMART" id="SM00066">
    <property type="entry name" value="GAL4"/>
    <property type="match status" value="1"/>
</dbReference>
<keyword evidence="10" id="KW-1185">Reference proteome</keyword>
<evidence type="ECO:0000256" key="5">
    <source>
        <dbReference type="ARBA" id="ARBA00023163"/>
    </source>
</evidence>
<evidence type="ECO:0000313" key="10">
    <source>
        <dbReference type="Proteomes" id="UP000654913"/>
    </source>
</evidence>
<sequence length="791" mass="87340">MNEYHGPDSSGSPENQARGPEIGHACNSCRRRKLRCSRELPACQHCRKTVSDCHYETTRAKPGMKAGALDNIHRRLDAIERSVGRQQARIESFEGEGASPQNDSALHTILSSLAAGLQKLDKRPAISGAGPSLKRPRHDSDGAHYIPLPTGLPPIPDDTVLSHVLEAYFIYVHPWTPIVHESRLRRRLVEDHQREKLHLVVYSMILVAARYIEDGDTAAYLSQLVDEPENMRDWLVSQAMKQPSVENLQALVMVASDDIGSGHTARAWPLVGSLSRMVEYLQLTVEHDEAVQHPFSQPYRSLSSPADWTEAEERRRIFWGIFALDRFCSVSMGWNTSLTADDVRRRLPCDGITWRKEDPVVTPYFGIWDKSAGRIGNPIAFLPAHPAPARPAAEEEADGSISEAGTSPVTASAAVDMSTVGAYAYCIEATESLSRVTTYFLQQKVNLNDQKDFGAWLTRFKELDLRLVHWKMLLPHKWTVNVSPSQSACTRMDPNLTLAHVTHNASMILLHQPIAFPLCDWPFKSRLPSHCSMDTCQTAAIEVATITNHYLKGSLQTAPLNSQFAFCVFIAGRALLLYWQHGRSQEAVVPEFWMLTQSLDTMSTRWAGTGTGTGTGVKNLAAKYSSTLTQLHSQTADNESFSISISAYTTEVMHLSEQQSPSSNHPTMSPKISGTPAQTHNPSTGNQTNPAPNQGDGLSPPQSRSSNSNMPQPIYPNPEVAALTPGAFTLNMGMSAHNNAVPNILRPDLAGDSDDPVAMSQMLLDQQFTGLDRVISYSDGLFGSDFEGRRW</sequence>
<evidence type="ECO:0000256" key="6">
    <source>
        <dbReference type="ARBA" id="ARBA00023242"/>
    </source>
</evidence>
<proteinExistence type="predicted"/>
<dbReference type="GO" id="GO:0003677">
    <property type="term" value="F:DNA binding"/>
    <property type="evidence" value="ECO:0007669"/>
    <property type="project" value="UniProtKB-KW"/>
</dbReference>
<gene>
    <name evidence="9" type="ORF">APUU_22195A</name>
</gene>
<evidence type="ECO:0000256" key="2">
    <source>
        <dbReference type="ARBA" id="ARBA00022723"/>
    </source>
</evidence>
<dbReference type="PANTHER" id="PTHR47338:SF23">
    <property type="entry name" value="ZN(II)2CYS6 TRANSCRIPTION FACTOR (EUROFUNG)"/>
    <property type="match status" value="1"/>
</dbReference>
<dbReference type="InterPro" id="IPR050815">
    <property type="entry name" value="TF_fung"/>
</dbReference>
<keyword evidence="6" id="KW-0539">Nucleus</keyword>
<feature type="region of interest" description="Disordered" evidence="7">
    <location>
        <begin position="654"/>
        <end position="718"/>
    </location>
</feature>
<evidence type="ECO:0000256" key="1">
    <source>
        <dbReference type="ARBA" id="ARBA00004123"/>
    </source>
</evidence>
<dbReference type="GO" id="GO:0006351">
    <property type="term" value="P:DNA-templated transcription"/>
    <property type="evidence" value="ECO:0007669"/>
    <property type="project" value="InterPro"/>
</dbReference>
<dbReference type="InterPro" id="IPR007219">
    <property type="entry name" value="XnlR_reg_dom"/>
</dbReference>
<dbReference type="GeneID" id="64971768"/>
<keyword evidence="5" id="KW-0804">Transcription</keyword>
<evidence type="ECO:0000313" key="9">
    <source>
        <dbReference type="EMBL" id="BCS21763.1"/>
    </source>
</evidence>
<dbReference type="Pfam" id="PF00172">
    <property type="entry name" value="Zn_clus"/>
    <property type="match status" value="1"/>
</dbReference>
<evidence type="ECO:0000259" key="8">
    <source>
        <dbReference type="PROSITE" id="PS50048"/>
    </source>
</evidence>
<accession>A0A7R7XIN4</accession>
<dbReference type="InterPro" id="IPR001138">
    <property type="entry name" value="Zn2Cys6_DnaBD"/>
</dbReference>
<dbReference type="EMBL" id="AP024444">
    <property type="protein sequence ID" value="BCS21763.1"/>
    <property type="molecule type" value="Genomic_DNA"/>
</dbReference>
<dbReference type="CDD" id="cd00067">
    <property type="entry name" value="GAL4"/>
    <property type="match status" value="1"/>
</dbReference>
<dbReference type="Pfam" id="PF04082">
    <property type="entry name" value="Fungal_trans"/>
    <property type="match status" value="1"/>
</dbReference>
<reference evidence="9" key="1">
    <citation type="submission" date="2021-01" db="EMBL/GenBank/DDBJ databases">
        <authorList>
            <consortium name="Aspergillus puulaauensis MK2 genome sequencing consortium"/>
            <person name="Kazuki M."/>
            <person name="Futagami T."/>
        </authorList>
    </citation>
    <scope>NUCLEOTIDE SEQUENCE</scope>
    <source>
        <strain evidence="9">MK2</strain>
    </source>
</reference>
<keyword evidence="3" id="KW-0805">Transcription regulation</keyword>
<reference evidence="9" key="2">
    <citation type="submission" date="2021-02" db="EMBL/GenBank/DDBJ databases">
        <title>Aspergillus puulaauensis MK2 genome sequence.</title>
        <authorList>
            <person name="Futagami T."/>
            <person name="Mori K."/>
            <person name="Kadooka C."/>
            <person name="Tanaka T."/>
        </authorList>
    </citation>
    <scope>NUCLEOTIDE SEQUENCE</scope>
    <source>
        <strain evidence="9">MK2</strain>
    </source>
</reference>
<dbReference type="Proteomes" id="UP000654913">
    <property type="component" value="Chromosome 2"/>
</dbReference>
<dbReference type="PROSITE" id="PS50048">
    <property type="entry name" value="ZN2_CY6_FUNGAL_2"/>
    <property type="match status" value="1"/>
</dbReference>
<dbReference type="PANTHER" id="PTHR47338">
    <property type="entry name" value="ZN(II)2CYS6 TRANSCRIPTION FACTOR (EUROFUNG)-RELATED"/>
    <property type="match status" value="1"/>
</dbReference>
<dbReference type="SMART" id="SM00906">
    <property type="entry name" value="Fungal_trans"/>
    <property type="match status" value="1"/>
</dbReference>
<dbReference type="AlphaFoldDB" id="A0A7R7XIN4"/>
<evidence type="ECO:0000256" key="3">
    <source>
        <dbReference type="ARBA" id="ARBA00023015"/>
    </source>
</evidence>
<dbReference type="PROSITE" id="PS00463">
    <property type="entry name" value="ZN2_CY6_FUNGAL_1"/>
    <property type="match status" value="1"/>
</dbReference>
<evidence type="ECO:0000256" key="4">
    <source>
        <dbReference type="ARBA" id="ARBA00023125"/>
    </source>
</evidence>
<feature type="compositionally biased region" description="Polar residues" evidence="7">
    <location>
        <begin position="700"/>
        <end position="711"/>
    </location>
</feature>
<dbReference type="SUPFAM" id="SSF57701">
    <property type="entry name" value="Zn2/Cys6 DNA-binding domain"/>
    <property type="match status" value="1"/>
</dbReference>
<feature type="region of interest" description="Disordered" evidence="7">
    <location>
        <begin position="1"/>
        <end position="20"/>
    </location>
</feature>
<dbReference type="GO" id="GO:0008270">
    <property type="term" value="F:zinc ion binding"/>
    <property type="evidence" value="ECO:0007669"/>
    <property type="project" value="InterPro"/>
</dbReference>
<keyword evidence="4" id="KW-0238">DNA-binding</keyword>
<organism evidence="9 10">
    <name type="scientific">Aspergillus puulaauensis</name>
    <dbReference type="NCBI Taxonomy" id="1220207"/>
    <lineage>
        <taxon>Eukaryota</taxon>
        <taxon>Fungi</taxon>
        <taxon>Dikarya</taxon>
        <taxon>Ascomycota</taxon>
        <taxon>Pezizomycotina</taxon>
        <taxon>Eurotiomycetes</taxon>
        <taxon>Eurotiomycetidae</taxon>
        <taxon>Eurotiales</taxon>
        <taxon>Aspergillaceae</taxon>
        <taxon>Aspergillus</taxon>
    </lineage>
</organism>
<evidence type="ECO:0000256" key="7">
    <source>
        <dbReference type="SAM" id="MobiDB-lite"/>
    </source>
</evidence>
<dbReference type="GO" id="GO:0000981">
    <property type="term" value="F:DNA-binding transcription factor activity, RNA polymerase II-specific"/>
    <property type="evidence" value="ECO:0007669"/>
    <property type="project" value="InterPro"/>
</dbReference>